<reference evidence="1" key="1">
    <citation type="submission" date="2021-06" db="EMBL/GenBank/DDBJ databases">
        <authorList>
            <person name="Kallberg Y."/>
            <person name="Tangrot J."/>
            <person name="Rosling A."/>
        </authorList>
    </citation>
    <scope>NUCLEOTIDE SEQUENCE</scope>
    <source>
        <strain evidence="1">IL203A</strain>
    </source>
</reference>
<gene>
    <name evidence="1" type="ORF">DHETER_LOCUS4844</name>
</gene>
<protein>
    <submittedName>
        <fullName evidence="1">12869_t:CDS:1</fullName>
    </submittedName>
</protein>
<dbReference type="Proteomes" id="UP000789702">
    <property type="component" value="Unassembled WGS sequence"/>
</dbReference>
<dbReference type="EMBL" id="CAJVPU010005031">
    <property type="protein sequence ID" value="CAG8541935.1"/>
    <property type="molecule type" value="Genomic_DNA"/>
</dbReference>
<evidence type="ECO:0000313" key="2">
    <source>
        <dbReference type="Proteomes" id="UP000789702"/>
    </source>
</evidence>
<accession>A0ACA9LQ08</accession>
<name>A0ACA9LQ08_9GLOM</name>
<comment type="caution">
    <text evidence="1">The sequence shown here is derived from an EMBL/GenBank/DDBJ whole genome shotgun (WGS) entry which is preliminary data.</text>
</comment>
<evidence type="ECO:0000313" key="1">
    <source>
        <dbReference type="EMBL" id="CAG8541935.1"/>
    </source>
</evidence>
<feature type="non-terminal residue" evidence="1">
    <location>
        <position position="1"/>
    </location>
</feature>
<sequence length="39" mass="4362">LLQKNKNHRRAALQNVQSSVFGHEKLPPLKSIANAVKII</sequence>
<organism evidence="1 2">
    <name type="scientific">Dentiscutata heterogama</name>
    <dbReference type="NCBI Taxonomy" id="1316150"/>
    <lineage>
        <taxon>Eukaryota</taxon>
        <taxon>Fungi</taxon>
        <taxon>Fungi incertae sedis</taxon>
        <taxon>Mucoromycota</taxon>
        <taxon>Glomeromycotina</taxon>
        <taxon>Glomeromycetes</taxon>
        <taxon>Diversisporales</taxon>
        <taxon>Gigasporaceae</taxon>
        <taxon>Dentiscutata</taxon>
    </lineage>
</organism>
<proteinExistence type="predicted"/>
<keyword evidence="2" id="KW-1185">Reference proteome</keyword>